<feature type="compositionally biased region" description="Polar residues" evidence="1">
    <location>
        <begin position="242"/>
        <end position="253"/>
    </location>
</feature>
<feature type="compositionally biased region" description="Polar residues" evidence="1">
    <location>
        <begin position="1"/>
        <end position="12"/>
    </location>
</feature>
<dbReference type="AlphaFoldDB" id="A0AA91T3N8"/>
<evidence type="ECO:0000313" key="2">
    <source>
        <dbReference type="EMBL" id="OVF10441.1"/>
    </source>
</evidence>
<name>A0AA91T3N8_CLALS</name>
<feature type="region of interest" description="Disordered" evidence="1">
    <location>
        <begin position="207"/>
        <end position="253"/>
    </location>
</feature>
<sequence length="334" mass="35061">MNMLQDSKSVNSPDDKKKPKTPLRKDELEKIAQELKKKLARASVAAKQSLGSGRSGPPDSPVSSTSFPKSSPLKNYYMWKRQIASSGASLGSSPNLISPQHAPLASSPTGETDDEQSPTKKRRAEPQMVLRELPRPSTPGKSAVPAENSSGSPDAAAVPSVKVTTPTLAKKQLNLLKTPTQPRRESFSGGGADTEGADLLMYLATSPSPAKPFATPRAATASQAPQSKPGQFVAPMTPKRAGTTSAKTPQNRFTPALYGNVVPGSALPSAGLALTPAGFNMSDYVNFFTPSPSGSAAARNLMKTPDFHNAASSSKSVDGKMINFDKVGLFGPKE</sequence>
<evidence type="ECO:0000256" key="1">
    <source>
        <dbReference type="SAM" id="MobiDB-lite"/>
    </source>
</evidence>
<dbReference type="KEGG" id="clus:A9F13_02g02552"/>
<gene>
    <name evidence="2" type="ORF">A9F13_02g02552</name>
</gene>
<feature type="compositionally biased region" description="Low complexity" evidence="1">
    <location>
        <begin position="61"/>
        <end position="72"/>
    </location>
</feature>
<feature type="compositionally biased region" description="Basic and acidic residues" evidence="1">
    <location>
        <begin position="13"/>
        <end position="37"/>
    </location>
</feature>
<comment type="caution">
    <text evidence="2">The sequence shown here is derived from an EMBL/GenBank/DDBJ whole genome shotgun (WGS) entry which is preliminary data.</text>
</comment>
<proteinExistence type="predicted"/>
<accession>A0AA91T3N8</accession>
<feature type="compositionally biased region" description="Polar residues" evidence="1">
    <location>
        <begin position="220"/>
        <end position="229"/>
    </location>
</feature>
<evidence type="ECO:0000313" key="3">
    <source>
        <dbReference type="Proteomes" id="UP000195602"/>
    </source>
</evidence>
<feature type="compositionally biased region" description="Polar residues" evidence="1">
    <location>
        <begin position="87"/>
        <end position="98"/>
    </location>
</feature>
<dbReference type="EMBL" id="LYUB02000002">
    <property type="protein sequence ID" value="OVF10441.1"/>
    <property type="molecule type" value="Genomic_DNA"/>
</dbReference>
<reference evidence="2 3" key="1">
    <citation type="submission" date="2017-04" db="EMBL/GenBank/DDBJ databases">
        <title>Draft genome of the yeast Clavispora lusitaniae type strain CBS 6936.</title>
        <authorList>
            <person name="Durrens P."/>
            <person name="Klopp C."/>
            <person name="Biteau N."/>
            <person name="Fitton-Ouhabi V."/>
            <person name="Dementhon K."/>
            <person name="Accoceberry I."/>
            <person name="Sherman D.J."/>
            <person name="Noel T."/>
        </authorList>
    </citation>
    <scope>NUCLEOTIDE SEQUENCE [LARGE SCALE GENOMIC DNA]</scope>
    <source>
        <strain evidence="2 3">CBS 6936</strain>
    </source>
</reference>
<feature type="region of interest" description="Disordered" evidence="1">
    <location>
        <begin position="87"/>
        <end position="193"/>
    </location>
</feature>
<protein>
    <submittedName>
        <fullName evidence="2">Uncharacterized protein</fullName>
    </submittedName>
</protein>
<feature type="region of interest" description="Disordered" evidence="1">
    <location>
        <begin position="1"/>
        <end position="72"/>
    </location>
</feature>
<organism evidence="2 3">
    <name type="scientific">Clavispora lusitaniae</name>
    <name type="common">Candida lusitaniae</name>
    <dbReference type="NCBI Taxonomy" id="36911"/>
    <lineage>
        <taxon>Eukaryota</taxon>
        <taxon>Fungi</taxon>
        <taxon>Dikarya</taxon>
        <taxon>Ascomycota</taxon>
        <taxon>Saccharomycotina</taxon>
        <taxon>Pichiomycetes</taxon>
        <taxon>Metschnikowiaceae</taxon>
        <taxon>Clavispora</taxon>
    </lineage>
</organism>
<dbReference type="Proteomes" id="UP000195602">
    <property type="component" value="Unassembled WGS sequence"/>
</dbReference>